<feature type="region of interest" description="Disordered" evidence="7">
    <location>
        <begin position="988"/>
        <end position="1050"/>
    </location>
</feature>
<reference evidence="9" key="1">
    <citation type="submission" date="2021-11" db="EMBL/GenBank/DDBJ databases">
        <authorList>
            <person name="Herlambang A."/>
            <person name="Guo Y."/>
            <person name="Takashima Y."/>
            <person name="Nishizawa T."/>
        </authorList>
    </citation>
    <scope>NUCLEOTIDE SEQUENCE</scope>
    <source>
        <strain evidence="9">E1425</strain>
    </source>
</reference>
<organism evidence="9 10">
    <name type="scientific">Entomortierella parvispora</name>
    <dbReference type="NCBI Taxonomy" id="205924"/>
    <lineage>
        <taxon>Eukaryota</taxon>
        <taxon>Fungi</taxon>
        <taxon>Fungi incertae sedis</taxon>
        <taxon>Mucoromycota</taxon>
        <taxon>Mortierellomycotina</taxon>
        <taxon>Mortierellomycetes</taxon>
        <taxon>Mortierellales</taxon>
        <taxon>Mortierellaceae</taxon>
        <taxon>Entomortierella</taxon>
    </lineage>
</organism>
<feature type="compositionally biased region" description="Basic and acidic residues" evidence="7">
    <location>
        <begin position="596"/>
        <end position="629"/>
    </location>
</feature>
<evidence type="ECO:0000256" key="5">
    <source>
        <dbReference type="ARBA" id="ARBA00023163"/>
    </source>
</evidence>
<evidence type="ECO:0000256" key="3">
    <source>
        <dbReference type="ARBA" id="ARBA00022833"/>
    </source>
</evidence>
<reference evidence="9" key="2">
    <citation type="journal article" date="2022" name="Microbiol. Resour. Announc.">
        <title>Whole-Genome Sequence of Entomortierella parvispora E1425, a Mucoromycotan Fungus Associated with Burkholderiaceae-Related Endosymbiotic Bacteria.</title>
        <authorList>
            <person name="Herlambang A."/>
            <person name="Guo Y."/>
            <person name="Takashima Y."/>
            <person name="Narisawa K."/>
            <person name="Ohta H."/>
            <person name="Nishizawa T."/>
        </authorList>
    </citation>
    <scope>NUCLEOTIDE SEQUENCE</scope>
    <source>
        <strain evidence="9">E1425</strain>
    </source>
</reference>
<feature type="compositionally biased region" description="Low complexity" evidence="7">
    <location>
        <begin position="320"/>
        <end position="335"/>
    </location>
</feature>
<feature type="compositionally biased region" description="Low complexity" evidence="7">
    <location>
        <begin position="140"/>
        <end position="154"/>
    </location>
</feature>
<evidence type="ECO:0000256" key="6">
    <source>
        <dbReference type="PROSITE-ProRule" id="PRU00094"/>
    </source>
</evidence>
<dbReference type="GO" id="GO:0043565">
    <property type="term" value="F:sequence-specific DNA binding"/>
    <property type="evidence" value="ECO:0007669"/>
    <property type="project" value="InterPro"/>
</dbReference>
<keyword evidence="2 6" id="KW-0863">Zinc-finger</keyword>
<dbReference type="SMART" id="SM00401">
    <property type="entry name" value="ZnF_GATA"/>
    <property type="match status" value="1"/>
</dbReference>
<sequence length="1050" mass="116870">MDHSSGAPSPAFPHAVANHPPPLPQDPMQDPLLQNIPATSICSAEPPSPGSHPQQQMILQHHSQFATAGIITTPTPTPAPRLDSPKNLPQHRPFSDNTPASPPPSSPHHTPSRWSPKQPLQTERRHRDLDRLEDAQWLVSPGSPRGGPTSSSVSQRDESSTPLHYSPFQALPNQPRSTFATRPTHPLARPVVFDRGSYDQHNPFPTRDAISIQHDDALERQQQRTIAWSKSVGNYSTDQYPQSFHPRTATSQEDASPNRWQESDHDTQEQQRPRQDHFGDDHILSNDINVNGHSSSSSNSIVGKNQSYQLQPSQQRGHHSTQSQPLPSPQPQSHHQSPHHHHAQYTPDRNHAHRPSSSVSTPDLQHPYQNYQQRLKSPPVPMAGSEAHNQQLYNNNDRRSFDRGIVQTEASSSSDHGMGRRYDRRSDYPPSHLPNQYSIHRPLSPPPRVQSQQQHGPPLSQPQIAHKQQSVPRSVYQEELQEVPSRSPDTPSRDSGHVSRQASLGISSRADWVADDRHDRRDRRDYYSESLDDRQVQYHDEQRMRQYREQDTAQLRSQQGHAISYPTPGPYPPFDRQPTPPITPGADNQGTSLKNQWDRKQAPDEARGSYSMDDSRMEVDATSDRESDWRTKARTKEDLQFRFGTDMPKTVDLKSAIESCDILCQFALHFASQDPRQLTRRMEGDGTPVDPNDRATLQRIRNLAGTMLVGLQHTESGESSMPTPSDDQSMEEELGIFETNGNHIRPNGSGAATDREPEETPQFGKGSPSNEMVHELAKAATSIFQLAVRIKAWVNMTAGERELDEEINIIRGKRCLFLDEMTPLSMQPTHDLNGGMSGYPQQHASTPLHPGANRSHIPGFGSASAFPPPGVKRPMEDSMFTRFGGAASKRGGGNKMTKLLKTGMESDSDAMHQKYRKRAKRTHPLGRCLSCDTTDTPEWRRGPDGARTLCNACGLHYAKLVKRQKQQQQLQGQDPQQESPAALIESTLSNETSANGSGALVVHGSGPALPPGPNILDYTVGTRSRSRSPAQSASESHIDSSGMDDDTAKT</sequence>
<feature type="compositionally biased region" description="Polar residues" evidence="7">
    <location>
        <begin position="355"/>
        <end position="375"/>
    </location>
</feature>
<gene>
    <name evidence="9" type="ORF">EMPS_07695</name>
</gene>
<dbReference type="EMBL" id="BQFW01000010">
    <property type="protein sequence ID" value="GJJ75337.1"/>
    <property type="molecule type" value="Genomic_DNA"/>
</dbReference>
<comment type="caution">
    <text evidence="9">The sequence shown here is derived from an EMBL/GenBank/DDBJ whole genome shotgun (WGS) entry which is preliminary data.</text>
</comment>
<keyword evidence="3" id="KW-0862">Zinc</keyword>
<dbReference type="PANTHER" id="PTHR47172:SF24">
    <property type="entry name" value="GATA ZINC FINGER DOMAIN-CONTAINING PROTEIN 14-RELATED"/>
    <property type="match status" value="1"/>
</dbReference>
<dbReference type="SUPFAM" id="SSF57716">
    <property type="entry name" value="Glucocorticoid receptor-like (DNA-binding domain)"/>
    <property type="match status" value="1"/>
</dbReference>
<proteinExistence type="predicted"/>
<feature type="compositionally biased region" description="Polar residues" evidence="7">
    <location>
        <begin position="301"/>
        <end position="315"/>
    </location>
</feature>
<name>A0A9P3LYP4_9FUNG</name>
<dbReference type="Proteomes" id="UP000827284">
    <property type="component" value="Unassembled WGS sequence"/>
</dbReference>
<keyword evidence="10" id="KW-1185">Reference proteome</keyword>
<evidence type="ECO:0000313" key="9">
    <source>
        <dbReference type="EMBL" id="GJJ75337.1"/>
    </source>
</evidence>
<dbReference type="Gene3D" id="3.30.50.10">
    <property type="entry name" value="Erythroid Transcription Factor GATA-1, subunit A"/>
    <property type="match status" value="1"/>
</dbReference>
<dbReference type="InterPro" id="IPR000679">
    <property type="entry name" value="Znf_GATA"/>
</dbReference>
<dbReference type="OrthoDB" id="2162994at2759"/>
<feature type="region of interest" description="Disordered" evidence="7">
    <location>
        <begin position="739"/>
        <end position="768"/>
    </location>
</feature>
<feature type="compositionally biased region" description="Polar residues" evidence="7">
    <location>
        <begin position="449"/>
        <end position="472"/>
    </location>
</feature>
<dbReference type="Pfam" id="PF00320">
    <property type="entry name" value="GATA"/>
    <property type="match status" value="1"/>
</dbReference>
<feature type="compositionally biased region" description="Basic and acidic residues" evidence="7">
    <location>
        <begin position="122"/>
        <end position="134"/>
    </location>
</feature>
<keyword evidence="5" id="KW-0804">Transcription</keyword>
<dbReference type="GO" id="GO:0006355">
    <property type="term" value="P:regulation of DNA-templated transcription"/>
    <property type="evidence" value="ECO:0007669"/>
    <property type="project" value="InterPro"/>
</dbReference>
<feature type="compositionally biased region" description="Polar residues" evidence="7">
    <location>
        <begin position="552"/>
        <end position="561"/>
    </location>
</feature>
<accession>A0A9P3LYP4</accession>
<dbReference type="AlphaFoldDB" id="A0A9P3LYP4"/>
<feature type="compositionally biased region" description="Polar residues" evidence="7">
    <location>
        <begin position="586"/>
        <end position="595"/>
    </location>
</feature>
<feature type="compositionally biased region" description="Basic and acidic residues" evidence="7">
    <location>
        <begin position="213"/>
        <end position="222"/>
    </location>
</feature>
<dbReference type="CDD" id="cd00202">
    <property type="entry name" value="ZnF_GATA"/>
    <property type="match status" value="1"/>
</dbReference>
<evidence type="ECO:0000256" key="4">
    <source>
        <dbReference type="ARBA" id="ARBA00023015"/>
    </source>
</evidence>
<keyword evidence="1" id="KW-0479">Metal-binding</keyword>
<evidence type="ECO:0000259" key="8">
    <source>
        <dbReference type="PROSITE" id="PS50114"/>
    </source>
</evidence>
<dbReference type="PROSITE" id="PS00344">
    <property type="entry name" value="GATA_ZN_FINGER_1"/>
    <property type="match status" value="1"/>
</dbReference>
<evidence type="ECO:0000256" key="7">
    <source>
        <dbReference type="SAM" id="MobiDB-lite"/>
    </source>
</evidence>
<feature type="compositionally biased region" description="Polar residues" evidence="7">
    <location>
        <begin position="248"/>
        <end position="260"/>
    </location>
</feature>
<feature type="region of interest" description="Disordered" evidence="7">
    <location>
        <begin position="408"/>
        <end position="503"/>
    </location>
</feature>
<dbReference type="InterPro" id="IPR013088">
    <property type="entry name" value="Znf_NHR/GATA"/>
</dbReference>
<evidence type="ECO:0000313" key="10">
    <source>
        <dbReference type="Proteomes" id="UP000827284"/>
    </source>
</evidence>
<feature type="compositionally biased region" description="Low complexity" evidence="7">
    <location>
        <begin position="107"/>
        <end position="116"/>
    </location>
</feature>
<feature type="compositionally biased region" description="Basic and acidic residues" evidence="7">
    <location>
        <begin position="524"/>
        <end position="551"/>
    </location>
</feature>
<dbReference type="GO" id="GO:0008270">
    <property type="term" value="F:zinc ion binding"/>
    <property type="evidence" value="ECO:0007669"/>
    <property type="project" value="UniProtKB-KW"/>
</dbReference>
<feature type="compositionally biased region" description="Basic and acidic residues" evidence="7">
    <location>
        <begin position="261"/>
        <end position="284"/>
    </location>
</feature>
<keyword evidence="4" id="KW-0805">Transcription regulation</keyword>
<feature type="compositionally biased region" description="Pro residues" evidence="7">
    <location>
        <begin position="567"/>
        <end position="583"/>
    </location>
</feature>
<dbReference type="PROSITE" id="PS50114">
    <property type="entry name" value="GATA_ZN_FINGER_2"/>
    <property type="match status" value="1"/>
</dbReference>
<protein>
    <recommendedName>
        <fullName evidence="8">GATA-type domain-containing protein</fullName>
    </recommendedName>
</protein>
<feature type="compositionally biased region" description="Polar residues" evidence="7">
    <location>
        <begin position="51"/>
        <end position="65"/>
    </location>
</feature>
<feature type="region of interest" description="Disordered" evidence="7">
    <location>
        <begin position="524"/>
        <end position="629"/>
    </location>
</feature>
<dbReference type="PANTHER" id="PTHR47172">
    <property type="entry name" value="OS01G0976800 PROTEIN"/>
    <property type="match status" value="1"/>
</dbReference>
<feature type="region of interest" description="Disordered" evidence="7">
    <location>
        <begin position="1"/>
        <end position="386"/>
    </location>
</feature>
<feature type="compositionally biased region" description="Basic and acidic residues" evidence="7">
    <location>
        <begin position="417"/>
        <end position="427"/>
    </location>
</feature>
<evidence type="ECO:0000256" key="1">
    <source>
        <dbReference type="ARBA" id="ARBA00022723"/>
    </source>
</evidence>
<feature type="compositionally biased region" description="Polar residues" evidence="7">
    <location>
        <begin position="223"/>
        <end position="242"/>
    </location>
</feature>
<feature type="domain" description="GATA-type" evidence="8">
    <location>
        <begin position="922"/>
        <end position="957"/>
    </location>
</feature>
<evidence type="ECO:0000256" key="2">
    <source>
        <dbReference type="ARBA" id="ARBA00022771"/>
    </source>
</evidence>
<feature type="compositionally biased region" description="Polar residues" evidence="7">
    <location>
        <begin position="171"/>
        <end position="181"/>
    </location>
</feature>